<evidence type="ECO:0000313" key="2">
    <source>
        <dbReference type="EMBL" id="MCO5723355.1"/>
    </source>
</evidence>
<dbReference type="Proteomes" id="UP001206312">
    <property type="component" value="Unassembled WGS sequence"/>
</dbReference>
<protein>
    <submittedName>
        <fullName evidence="2">Antibiotic biosynthesis monooxygenase</fullName>
    </submittedName>
</protein>
<sequence>MVTRIVQMTFEPENIPSFERIFEANKESIRAFPGCMYLELLRDGSNPGVFFTYSRWESESALEAYRNSDFFREVWGRTRLLFAEKPRAWTLDRID</sequence>
<dbReference type="Pfam" id="PF03992">
    <property type="entry name" value="ABM"/>
    <property type="match status" value="1"/>
</dbReference>
<dbReference type="PROSITE" id="PS51725">
    <property type="entry name" value="ABM"/>
    <property type="match status" value="1"/>
</dbReference>
<evidence type="ECO:0000259" key="1">
    <source>
        <dbReference type="PROSITE" id="PS51725"/>
    </source>
</evidence>
<feature type="domain" description="ABM" evidence="1">
    <location>
        <begin position="2"/>
        <end position="91"/>
    </location>
</feature>
<accession>A0ABT1ATS2</accession>
<keyword evidence="3" id="KW-1185">Reference proteome</keyword>
<keyword evidence="2" id="KW-0503">Monooxygenase</keyword>
<dbReference type="SUPFAM" id="SSF54909">
    <property type="entry name" value="Dimeric alpha+beta barrel"/>
    <property type="match status" value="1"/>
</dbReference>
<reference evidence="2 3" key="1">
    <citation type="submission" date="2022-06" db="EMBL/GenBank/DDBJ databases">
        <authorList>
            <person name="Xuan X."/>
        </authorList>
    </citation>
    <scope>NUCLEOTIDE SEQUENCE [LARGE SCALE GENOMIC DNA]</scope>
    <source>
        <strain evidence="2 3">2V75</strain>
    </source>
</reference>
<evidence type="ECO:0000313" key="3">
    <source>
        <dbReference type="Proteomes" id="UP001206312"/>
    </source>
</evidence>
<dbReference type="InterPro" id="IPR011008">
    <property type="entry name" value="Dimeric_a/b-barrel"/>
</dbReference>
<dbReference type="RefSeq" id="WP_252739733.1">
    <property type="nucleotide sequence ID" value="NZ_JAMXIB010000001.1"/>
</dbReference>
<proteinExistence type="predicted"/>
<dbReference type="InterPro" id="IPR007138">
    <property type="entry name" value="ABM_dom"/>
</dbReference>
<name>A0ABT1ATS2_9FLAO</name>
<dbReference type="Gene3D" id="3.30.70.100">
    <property type="match status" value="1"/>
</dbReference>
<keyword evidence="2" id="KW-0560">Oxidoreductase</keyword>
<dbReference type="EMBL" id="JAMXIB010000001">
    <property type="protein sequence ID" value="MCO5723355.1"/>
    <property type="molecule type" value="Genomic_DNA"/>
</dbReference>
<gene>
    <name evidence="2" type="ORF">NG653_00705</name>
</gene>
<comment type="caution">
    <text evidence="2">The sequence shown here is derived from an EMBL/GenBank/DDBJ whole genome shotgun (WGS) entry which is preliminary data.</text>
</comment>
<dbReference type="GO" id="GO:0004497">
    <property type="term" value="F:monooxygenase activity"/>
    <property type="evidence" value="ECO:0007669"/>
    <property type="project" value="UniProtKB-KW"/>
</dbReference>
<organism evidence="2 3">
    <name type="scientific">Robiginitalea marina</name>
    <dbReference type="NCBI Taxonomy" id="2954105"/>
    <lineage>
        <taxon>Bacteria</taxon>
        <taxon>Pseudomonadati</taxon>
        <taxon>Bacteroidota</taxon>
        <taxon>Flavobacteriia</taxon>
        <taxon>Flavobacteriales</taxon>
        <taxon>Flavobacteriaceae</taxon>
        <taxon>Robiginitalea</taxon>
    </lineage>
</organism>